<dbReference type="Proteomes" id="UP001281447">
    <property type="component" value="Unassembled WGS sequence"/>
</dbReference>
<accession>A0ABU5C984</accession>
<dbReference type="RefSeq" id="WP_390356337.1">
    <property type="nucleotide sequence ID" value="NZ_JBHUIZ010000012.1"/>
</dbReference>
<proteinExistence type="predicted"/>
<evidence type="ECO:0000313" key="2">
    <source>
        <dbReference type="Proteomes" id="UP001281447"/>
    </source>
</evidence>
<keyword evidence="2" id="KW-1185">Reference proteome</keyword>
<comment type="caution">
    <text evidence="1">The sequence shown here is derived from an EMBL/GenBank/DDBJ whole genome shotgun (WGS) entry which is preliminary data.</text>
</comment>
<evidence type="ECO:0000313" key="1">
    <source>
        <dbReference type="EMBL" id="MDY0395383.1"/>
    </source>
</evidence>
<dbReference type="EMBL" id="JAWDIP010000003">
    <property type="protein sequence ID" value="MDY0395383.1"/>
    <property type="molecule type" value="Genomic_DNA"/>
</dbReference>
<gene>
    <name evidence="1" type="ORF">RWE15_14275</name>
</gene>
<protein>
    <submittedName>
        <fullName evidence="1">Uncharacterized protein</fullName>
    </submittedName>
</protein>
<sequence>MHFIDEFKKDLSAEQRQYFNAWFVGTVGALARNAKGRKIDVIEIEKAAKYARKEAIENAHRCNGRHF</sequence>
<name>A0ABU5C984_9BACI</name>
<organism evidence="1 2">
    <name type="scientific">Tigheibacillus halophilus</name>
    <dbReference type="NCBI Taxonomy" id="361280"/>
    <lineage>
        <taxon>Bacteria</taxon>
        <taxon>Bacillati</taxon>
        <taxon>Bacillota</taxon>
        <taxon>Bacilli</taxon>
        <taxon>Bacillales</taxon>
        <taxon>Bacillaceae</taxon>
        <taxon>Tigheibacillus</taxon>
    </lineage>
</organism>
<reference evidence="1 2" key="1">
    <citation type="submission" date="2023-10" db="EMBL/GenBank/DDBJ databases">
        <title>Virgibacillus halophilus 5B73C genome.</title>
        <authorList>
            <person name="Miliotis G."/>
            <person name="Sengupta P."/>
            <person name="Hameed A."/>
            <person name="Chuvochina M."/>
            <person name="Mcdonagh F."/>
            <person name="Simpson A.C."/>
            <person name="Singh N.K."/>
            <person name="Rekha P.D."/>
            <person name="Raman K."/>
            <person name="Hugenholtz P."/>
            <person name="Venkateswaran K."/>
        </authorList>
    </citation>
    <scope>NUCLEOTIDE SEQUENCE [LARGE SCALE GENOMIC DNA]</scope>
    <source>
        <strain evidence="1 2">5B73C</strain>
    </source>
</reference>